<gene>
    <name evidence="1" type="ORF">AA309_29785</name>
</gene>
<accession>A0A0H1R3R5</accession>
<organism evidence="1 2">
    <name type="scientific">Microvirga vignae</name>
    <dbReference type="NCBI Taxonomy" id="1225564"/>
    <lineage>
        <taxon>Bacteria</taxon>
        <taxon>Pseudomonadati</taxon>
        <taxon>Pseudomonadota</taxon>
        <taxon>Alphaproteobacteria</taxon>
        <taxon>Hyphomicrobiales</taxon>
        <taxon>Methylobacteriaceae</taxon>
        <taxon>Microvirga</taxon>
    </lineage>
</organism>
<dbReference type="PATRIC" id="fig|1225564.3.peg.702"/>
<sequence>MSDVASGTAHQRSLDPDALAKVGNGRAKCKVLQVFGATAPGLFDAEQRNVAFADEDWAHGMICMRNDF</sequence>
<evidence type="ECO:0000313" key="1">
    <source>
        <dbReference type="EMBL" id="KLK89709.1"/>
    </source>
</evidence>
<reference evidence="1 2" key="1">
    <citation type="submission" date="2015-05" db="EMBL/GenBank/DDBJ databases">
        <title>Draft genome sequence of Microvirga vignae strain BR3299, a novel nitrogen fixing bacteria isolated from Brazil semi-aired region.</title>
        <authorList>
            <person name="Zilli J.E."/>
            <person name="Passos S.R."/>
            <person name="Leite J."/>
            <person name="Baldani J.I."/>
            <person name="Xavier G.R."/>
            <person name="Rumjaneck N.G."/>
            <person name="Simoes-Araujo J.L."/>
        </authorList>
    </citation>
    <scope>NUCLEOTIDE SEQUENCE [LARGE SCALE GENOMIC DNA]</scope>
    <source>
        <strain evidence="1 2">BR3299</strain>
    </source>
</reference>
<dbReference type="Proteomes" id="UP000035489">
    <property type="component" value="Unassembled WGS sequence"/>
</dbReference>
<dbReference type="AlphaFoldDB" id="A0A0H1R3R5"/>
<comment type="caution">
    <text evidence="1">The sequence shown here is derived from an EMBL/GenBank/DDBJ whole genome shotgun (WGS) entry which is preliminary data.</text>
</comment>
<name>A0A0H1R3R5_9HYPH</name>
<evidence type="ECO:0000313" key="2">
    <source>
        <dbReference type="Proteomes" id="UP000035489"/>
    </source>
</evidence>
<protein>
    <submittedName>
        <fullName evidence="1">Uncharacterized protein</fullName>
    </submittedName>
</protein>
<keyword evidence="2" id="KW-1185">Reference proteome</keyword>
<proteinExistence type="predicted"/>
<dbReference type="EMBL" id="LCYG01000127">
    <property type="protein sequence ID" value="KLK89709.1"/>
    <property type="molecule type" value="Genomic_DNA"/>
</dbReference>